<keyword evidence="3" id="KW-0227">DNA damage</keyword>
<feature type="domain" description="Chromatin assembly factor 1 subunit A dimerization" evidence="9">
    <location>
        <begin position="122"/>
        <end position="177"/>
    </location>
</feature>
<feature type="compositionally biased region" description="Acidic residues" evidence="7">
    <location>
        <begin position="161"/>
        <end position="173"/>
    </location>
</feature>
<gene>
    <name evidence="10" type="ORF">CUNI_LOCUS17893</name>
</gene>
<dbReference type="EMBL" id="CAJHNH020005279">
    <property type="protein sequence ID" value="CAG5132335.1"/>
    <property type="molecule type" value="Genomic_DNA"/>
</dbReference>
<dbReference type="OrthoDB" id="79480at2759"/>
<dbReference type="AlphaFoldDB" id="A0A8S3ZXI5"/>
<name>A0A8S3ZXI5_9EUPU</name>
<evidence type="ECO:0000256" key="7">
    <source>
        <dbReference type="SAM" id="MobiDB-lite"/>
    </source>
</evidence>
<dbReference type="InterPro" id="IPR021644">
    <property type="entry name" value="CAF-1_p150_acidic"/>
</dbReference>
<feature type="non-terminal residue" evidence="10">
    <location>
        <position position="1"/>
    </location>
</feature>
<dbReference type="InterPro" id="IPR022043">
    <property type="entry name" value="CAF1A_DD"/>
</dbReference>
<dbReference type="Pfam" id="PF12253">
    <property type="entry name" value="CAF1A_dimeriz"/>
    <property type="match status" value="1"/>
</dbReference>
<feature type="non-terminal residue" evidence="10">
    <location>
        <position position="180"/>
    </location>
</feature>
<comment type="caution">
    <text evidence="10">The sequence shown here is derived from an EMBL/GenBank/DDBJ whole genome shotgun (WGS) entry which is preliminary data.</text>
</comment>
<evidence type="ECO:0000313" key="10">
    <source>
        <dbReference type="EMBL" id="CAG5132335.1"/>
    </source>
</evidence>
<dbReference type="PANTHER" id="PTHR15272">
    <property type="entry name" value="CHROMATIN ASSEMBLY FACTOR 1 SUBUNIT A CAF-1 SUBUNIT A"/>
    <property type="match status" value="1"/>
</dbReference>
<feature type="region of interest" description="Disordered" evidence="7">
    <location>
        <begin position="161"/>
        <end position="180"/>
    </location>
</feature>
<keyword evidence="11" id="KW-1185">Reference proteome</keyword>
<evidence type="ECO:0000313" key="11">
    <source>
        <dbReference type="Proteomes" id="UP000678393"/>
    </source>
</evidence>
<evidence type="ECO:0000259" key="8">
    <source>
        <dbReference type="Pfam" id="PF11600"/>
    </source>
</evidence>
<evidence type="ECO:0000256" key="5">
    <source>
        <dbReference type="ARBA" id="ARBA00023204"/>
    </source>
</evidence>
<dbReference type="Proteomes" id="UP000678393">
    <property type="component" value="Unassembled WGS sequence"/>
</dbReference>
<evidence type="ECO:0000259" key="9">
    <source>
        <dbReference type="Pfam" id="PF12253"/>
    </source>
</evidence>
<keyword evidence="4" id="KW-0143">Chaperone</keyword>
<dbReference type="GO" id="GO:0006334">
    <property type="term" value="P:nucleosome assembly"/>
    <property type="evidence" value="ECO:0007669"/>
    <property type="project" value="TreeGrafter"/>
</dbReference>
<comment type="subcellular location">
    <subcellularLocation>
        <location evidence="1">Nucleus</location>
    </subcellularLocation>
</comment>
<accession>A0A8S3ZXI5</accession>
<sequence length="180" mass="20832">KKKDEKTKQAFQSFFIKPKDNNVKPATPKSTTGMFIPFELKKDMHLAPAVRRDALTEDKKNNLDQTLANAENYVNTYLAQLKNGDVKPHRTGRVLRVNPQPEEDVEIVHDSEALKKVTYCVKILQFHTDYRPPYCGTWRKKPALSARNPWKKDETVFDYDVDSDEEWEEEEPGESLSCSD</sequence>
<reference evidence="10" key="1">
    <citation type="submission" date="2021-04" db="EMBL/GenBank/DDBJ databases">
        <authorList>
            <consortium name="Molecular Ecology Group"/>
        </authorList>
    </citation>
    <scope>NUCLEOTIDE SEQUENCE</scope>
</reference>
<evidence type="ECO:0000256" key="6">
    <source>
        <dbReference type="ARBA" id="ARBA00023242"/>
    </source>
</evidence>
<protein>
    <submittedName>
        <fullName evidence="10">Uncharacterized protein</fullName>
    </submittedName>
</protein>
<feature type="domain" description="Chromatin assembly factor 1 p150 subunit acidic region" evidence="8">
    <location>
        <begin position="2"/>
        <end position="45"/>
    </location>
</feature>
<dbReference type="GO" id="GO:0006260">
    <property type="term" value="P:DNA replication"/>
    <property type="evidence" value="ECO:0007669"/>
    <property type="project" value="UniProtKB-KW"/>
</dbReference>
<evidence type="ECO:0000256" key="2">
    <source>
        <dbReference type="ARBA" id="ARBA00022705"/>
    </source>
</evidence>
<proteinExistence type="predicted"/>
<dbReference type="GO" id="GO:0033186">
    <property type="term" value="C:CAF-1 complex"/>
    <property type="evidence" value="ECO:0007669"/>
    <property type="project" value="TreeGrafter"/>
</dbReference>
<keyword evidence="2" id="KW-0235">DNA replication</keyword>
<evidence type="ECO:0000256" key="3">
    <source>
        <dbReference type="ARBA" id="ARBA00022763"/>
    </source>
</evidence>
<organism evidence="10 11">
    <name type="scientific">Candidula unifasciata</name>
    <dbReference type="NCBI Taxonomy" id="100452"/>
    <lineage>
        <taxon>Eukaryota</taxon>
        <taxon>Metazoa</taxon>
        <taxon>Spiralia</taxon>
        <taxon>Lophotrochozoa</taxon>
        <taxon>Mollusca</taxon>
        <taxon>Gastropoda</taxon>
        <taxon>Heterobranchia</taxon>
        <taxon>Euthyneura</taxon>
        <taxon>Panpulmonata</taxon>
        <taxon>Eupulmonata</taxon>
        <taxon>Stylommatophora</taxon>
        <taxon>Helicina</taxon>
        <taxon>Helicoidea</taxon>
        <taxon>Geomitridae</taxon>
        <taxon>Candidula</taxon>
    </lineage>
</organism>
<dbReference type="GO" id="GO:0006281">
    <property type="term" value="P:DNA repair"/>
    <property type="evidence" value="ECO:0007669"/>
    <property type="project" value="UniProtKB-KW"/>
</dbReference>
<evidence type="ECO:0000256" key="4">
    <source>
        <dbReference type="ARBA" id="ARBA00023186"/>
    </source>
</evidence>
<keyword evidence="5" id="KW-0234">DNA repair</keyword>
<dbReference type="GO" id="GO:0005634">
    <property type="term" value="C:nucleus"/>
    <property type="evidence" value="ECO:0007669"/>
    <property type="project" value="UniProtKB-SubCell"/>
</dbReference>
<keyword evidence="6" id="KW-0539">Nucleus</keyword>
<evidence type="ECO:0000256" key="1">
    <source>
        <dbReference type="ARBA" id="ARBA00004123"/>
    </source>
</evidence>
<dbReference type="Pfam" id="PF11600">
    <property type="entry name" value="CAF1A_acidic"/>
    <property type="match status" value="1"/>
</dbReference>
<dbReference type="PANTHER" id="PTHR15272:SF0">
    <property type="entry name" value="CHROMATIN ASSEMBLY FACTOR 1 SUBUNIT A"/>
    <property type="match status" value="1"/>
</dbReference>